<feature type="compositionally biased region" description="Basic residues" evidence="1">
    <location>
        <begin position="412"/>
        <end position="421"/>
    </location>
</feature>
<feature type="region of interest" description="Disordered" evidence="1">
    <location>
        <begin position="371"/>
        <end position="429"/>
    </location>
</feature>
<organism evidence="3">
    <name type="scientific">Medioppia subpectinata</name>
    <dbReference type="NCBI Taxonomy" id="1979941"/>
    <lineage>
        <taxon>Eukaryota</taxon>
        <taxon>Metazoa</taxon>
        <taxon>Ecdysozoa</taxon>
        <taxon>Arthropoda</taxon>
        <taxon>Chelicerata</taxon>
        <taxon>Arachnida</taxon>
        <taxon>Acari</taxon>
        <taxon>Acariformes</taxon>
        <taxon>Sarcoptiformes</taxon>
        <taxon>Oribatida</taxon>
        <taxon>Brachypylina</taxon>
        <taxon>Oppioidea</taxon>
        <taxon>Oppiidae</taxon>
        <taxon>Medioppia</taxon>
    </lineage>
</organism>
<dbReference type="Proteomes" id="UP000759131">
    <property type="component" value="Unassembled WGS sequence"/>
</dbReference>
<evidence type="ECO:0000313" key="4">
    <source>
        <dbReference type="Proteomes" id="UP000759131"/>
    </source>
</evidence>
<evidence type="ECO:0000256" key="1">
    <source>
        <dbReference type="SAM" id="MobiDB-lite"/>
    </source>
</evidence>
<feature type="transmembrane region" description="Helical" evidence="2">
    <location>
        <begin position="41"/>
        <end position="70"/>
    </location>
</feature>
<feature type="non-terminal residue" evidence="3">
    <location>
        <position position="1267"/>
    </location>
</feature>
<evidence type="ECO:0000256" key="2">
    <source>
        <dbReference type="SAM" id="Phobius"/>
    </source>
</evidence>
<feature type="compositionally biased region" description="Low complexity" evidence="1">
    <location>
        <begin position="393"/>
        <end position="407"/>
    </location>
</feature>
<feature type="compositionally biased region" description="Pro residues" evidence="1">
    <location>
        <begin position="552"/>
        <end position="567"/>
    </location>
</feature>
<evidence type="ECO:0000313" key="3">
    <source>
        <dbReference type="EMBL" id="CAD7626144.1"/>
    </source>
</evidence>
<protein>
    <submittedName>
        <fullName evidence="3">Uncharacterized protein</fullName>
    </submittedName>
</protein>
<accession>A0A7R9KNK9</accession>
<gene>
    <name evidence="3" type="ORF">OSB1V03_LOCUS6577</name>
</gene>
<keyword evidence="2" id="KW-1133">Transmembrane helix</keyword>
<feature type="compositionally biased region" description="Low complexity" evidence="1">
    <location>
        <begin position="188"/>
        <end position="207"/>
    </location>
</feature>
<keyword evidence="2" id="KW-0812">Transmembrane</keyword>
<feature type="region of interest" description="Disordered" evidence="1">
    <location>
        <begin position="1025"/>
        <end position="1058"/>
    </location>
</feature>
<keyword evidence="2" id="KW-0472">Membrane</keyword>
<keyword evidence="4" id="KW-1185">Reference proteome</keyword>
<feature type="region of interest" description="Disordered" evidence="1">
    <location>
        <begin position="547"/>
        <end position="567"/>
    </location>
</feature>
<feature type="compositionally biased region" description="Polar residues" evidence="1">
    <location>
        <begin position="371"/>
        <end position="380"/>
    </location>
</feature>
<proteinExistence type="predicted"/>
<feature type="non-terminal residue" evidence="3">
    <location>
        <position position="1"/>
    </location>
</feature>
<dbReference type="EMBL" id="CAJPIZ010003611">
    <property type="protein sequence ID" value="CAG2106574.1"/>
    <property type="molecule type" value="Genomic_DNA"/>
</dbReference>
<dbReference type="AlphaFoldDB" id="A0A7R9KNK9"/>
<feature type="region of interest" description="Disordered" evidence="1">
    <location>
        <begin position="182"/>
        <end position="207"/>
    </location>
</feature>
<name>A0A7R9KNK9_9ACAR</name>
<feature type="compositionally biased region" description="Low complexity" evidence="1">
    <location>
        <begin position="1025"/>
        <end position="1037"/>
    </location>
</feature>
<reference evidence="3" key="1">
    <citation type="submission" date="2020-11" db="EMBL/GenBank/DDBJ databases">
        <authorList>
            <person name="Tran Van P."/>
        </authorList>
    </citation>
    <scope>NUCLEOTIDE SEQUENCE</scope>
</reference>
<dbReference type="EMBL" id="OC858186">
    <property type="protein sequence ID" value="CAD7626144.1"/>
    <property type="molecule type" value="Genomic_DNA"/>
</dbReference>
<sequence>KDRRALSGIHLDGLNWRNLTSTHTSRHLGPEKLGINHTIQYGLWFTGAVIVINMLGIVWTCVGVFGGLWLGAIKRSDIARVLDRVGGRLERDAQVERQKLSDDILYRVRHELCERDAKMYHVQREMAAILTQLQALNSRIDTNSIDAWQQAKNGQAVIELLRKHDDQIDGLCRAVSKLDRRLKRRSRSSSPARVTNNTYNTYNDNRVTNNHHEDNSLNVQLGPIGLSLPFPGIGFSGGPMSAKINLLKETIMDQVRIFDGGNNETSQGKINIPSSMAKSRVNGFELKQQAAFTKCVSDLARLARLSKNKVDNLKLVYDPVGVFDDHEMQHHRDSYNEPSSNTGAEWERMNQKLRKQKAKIDKLSRAFEKVSFQNQNSSTNSRDERGRSRAHISRASASSSSSSSSSPSPSPVRRHRSHTSRRSNTDEIRRVLAEELGKRDDRMDRMQSENAAILNEIRSMNNAVKPANDPVMAEMAATGKAILEMLKKHDDEINELKQDRIRRSDSEPTVIHNTYNIQTYNDESFNLSLGFGGGGLGGLLPALGFGSRPTQPSLPAPNRPSLPPPPPKVTTCHNIQSKVNTNEFNLQTLGDETNATKTTDQNVPCSCSCSCSCGSRVDELEKTIRDQQGQIVQLTMASQEIFRLLKMSQNSSLQSIAESELGGLATSSKSSKSVTSDHGVGDHAVIPSTSYNSVAASVDSQMQSHERVLRKIGYEINKLNMRIDRSKRENYTMMKNLLTIHKQTELNSALAGQHERQIDHVKEENSAMLQYIGEVDVRTGLNLALAQQQGRQIEHVQCENVAILGQVKDIVQRARQDNVVAVQQANNARALAHGGGVKHRAIASDPNLIGVEGCDHNPNGFDPEHLVVKFATLVQRKQYYQIEANCDQMKNNDKKLLNGGECADLSVTVWQGFGPMDHFCAHNYADTVGKYPHTVDYDEKPFDDTNPYGCRPTHIKMSKMDTRDCDIESKSCNCSNMDEVNQKLSKQQTQIDELTRTVHELLSFQKQNTSSDSCHESVLKLSQGSQTSCSPSLSPSPDGTPLPETSPRVNRTNPAKRDFVDDHVQSNTVAILKQIEAVHKVAKSTEDTVALQMATTGEAMLEILQKQQGQINELTRELNRRSSRDSSPEGSVTHKTYYTINDNSDRRFQFNIGSFLVPWFSSAPPVASIPGPPIASVDEDQHLVIGRKGFATEVQLCLAPIHKIIAKVCAPIGIATPVPVNNVYVVQTRANPSLPDQSIASIEVTVREDYRTVNVFAHTSEPIQLIQ</sequence>